<dbReference type="EMBL" id="BEYU01000001">
    <property type="protein sequence ID" value="GBG23954.1"/>
    <property type="molecule type" value="Genomic_DNA"/>
</dbReference>
<feature type="compositionally biased region" description="Acidic residues" evidence="4">
    <location>
        <begin position="170"/>
        <end position="179"/>
    </location>
</feature>
<keyword evidence="3" id="KW-0539">Nucleus</keyword>
<accession>A0A2R5G8E3</accession>
<dbReference type="SUPFAM" id="SSF46785">
    <property type="entry name" value="Winged helix' DNA-binding domain"/>
    <property type="match status" value="1"/>
</dbReference>
<dbReference type="OrthoDB" id="10071381at2759"/>
<evidence type="ECO:0000313" key="7">
    <source>
        <dbReference type="EMBL" id="GBG23954.1"/>
    </source>
</evidence>
<dbReference type="GO" id="GO:0005634">
    <property type="term" value="C:nucleus"/>
    <property type="evidence" value="ECO:0007669"/>
    <property type="project" value="UniProtKB-SubCell"/>
</dbReference>
<feature type="compositionally biased region" description="Acidic residues" evidence="4">
    <location>
        <begin position="526"/>
        <end position="536"/>
    </location>
</feature>
<dbReference type="AlphaFoldDB" id="A0A2R5G8E3"/>
<evidence type="ECO:0000256" key="2">
    <source>
        <dbReference type="ARBA" id="ARBA00009870"/>
    </source>
</evidence>
<dbReference type="GO" id="GO:1990414">
    <property type="term" value="P:replication-born double-strand break repair via sister chromatid exchange"/>
    <property type="evidence" value="ECO:0007669"/>
    <property type="project" value="TreeGrafter"/>
</dbReference>
<evidence type="ECO:0000259" key="6">
    <source>
        <dbReference type="Pfam" id="PF04825"/>
    </source>
</evidence>
<feature type="compositionally biased region" description="Low complexity" evidence="4">
    <location>
        <begin position="152"/>
        <end position="163"/>
    </location>
</feature>
<feature type="domain" description="Rad21/Rec8-like protein N-terminal" evidence="6">
    <location>
        <begin position="1"/>
        <end position="93"/>
    </location>
</feature>
<feature type="region of interest" description="Disordered" evidence="4">
    <location>
        <begin position="150"/>
        <end position="388"/>
    </location>
</feature>
<gene>
    <name evidence="7" type="ORF">FCC1311_001732</name>
</gene>
<feature type="compositionally biased region" description="Basic residues" evidence="4">
    <location>
        <begin position="353"/>
        <end position="364"/>
    </location>
</feature>
<feature type="compositionally biased region" description="Basic and acidic residues" evidence="4">
    <location>
        <begin position="631"/>
        <end position="641"/>
    </location>
</feature>
<comment type="similarity">
    <text evidence="2">Belongs to the rad21 family.</text>
</comment>
<evidence type="ECO:0000256" key="1">
    <source>
        <dbReference type="ARBA" id="ARBA00004123"/>
    </source>
</evidence>
<evidence type="ECO:0000259" key="5">
    <source>
        <dbReference type="Pfam" id="PF04824"/>
    </source>
</evidence>
<name>A0A2R5G8E3_9STRA</name>
<dbReference type="InterPro" id="IPR023093">
    <property type="entry name" value="ScpA-like_C"/>
</dbReference>
<dbReference type="Pfam" id="PF04825">
    <property type="entry name" value="Rad21_Rec8_N"/>
    <property type="match status" value="1"/>
</dbReference>
<reference evidence="7 8" key="1">
    <citation type="submission" date="2017-12" db="EMBL/GenBank/DDBJ databases">
        <title>Sequencing, de novo assembly and annotation of complete genome of a new Thraustochytrid species, strain FCC1311.</title>
        <authorList>
            <person name="Sedici K."/>
            <person name="Godart F."/>
            <person name="Aiese Cigliano R."/>
            <person name="Sanseverino W."/>
            <person name="Barakat M."/>
            <person name="Ortet P."/>
            <person name="Marechal E."/>
            <person name="Cagnac O."/>
            <person name="Amato A."/>
        </authorList>
    </citation>
    <scope>NUCLEOTIDE SEQUENCE [LARGE SCALE GENOMIC DNA]</scope>
</reference>
<evidence type="ECO:0000313" key="8">
    <source>
        <dbReference type="Proteomes" id="UP000241890"/>
    </source>
</evidence>
<feature type="region of interest" description="Disordered" evidence="4">
    <location>
        <begin position="464"/>
        <end position="664"/>
    </location>
</feature>
<dbReference type="InterPro" id="IPR036390">
    <property type="entry name" value="WH_DNA-bd_sf"/>
</dbReference>
<dbReference type="Proteomes" id="UP000241890">
    <property type="component" value="Unassembled WGS sequence"/>
</dbReference>
<feature type="domain" description="Rad21/Rec8-like protein C-terminal eukaryotic" evidence="5">
    <location>
        <begin position="689"/>
        <end position="734"/>
    </location>
</feature>
<feature type="compositionally biased region" description="Basic and acidic residues" evidence="4">
    <location>
        <begin position="211"/>
        <end position="225"/>
    </location>
</feature>
<dbReference type="GO" id="GO:0008278">
    <property type="term" value="C:cohesin complex"/>
    <property type="evidence" value="ECO:0007669"/>
    <property type="project" value="InterPro"/>
</dbReference>
<dbReference type="PANTHER" id="PTHR12585">
    <property type="entry name" value="SCC1 / RAD21 FAMILY MEMBER"/>
    <property type="match status" value="1"/>
</dbReference>
<protein>
    <submittedName>
        <fullName evidence="7">NADH-ubiquinone oxidoreductase chain 2</fullName>
    </submittedName>
</protein>
<sequence length="743" mass="81232">MFYSDIILAKKGPLGKIWLAAHWDKKISKAQVFQTDIERSAPLRLSGHLLLGLVRIYQRKVKYLFTDCSEAMVKIRMAFRPGVVDLPYEAAAQQQTGTGNMTIAEFEMIHDSTDFEGVEPQLDEWMQTNLPAENVSRNVDITLEITPRANLRGSRGSRSSQGSVGPHDVDSDDEEDEPAEWTPFDFEIGEGGVGGDDSSAFDSKNSSHGVEIGRDAEPEGRDSIARLDSPGGSLSKGPAADNEGKKDVNDALNVPLDTSSIASVEAKQAASPGAGLTPSREDKPPADLKVNVGYESDDADMPLVPDDSDREEDKEEPAVSPSSHAAKESAPLAVETVAVTEEIVDTEADVAKARKTKKRKKRVAKAGNDDEEEAGARDNRRKRRRAGVLEKKMVLDDDELRVEDEEHTQPRVLSRRRLAVRALEEQGILATRLLFREEPTNLEAALSLWTVAGLSDEIAASLAAQTQRELPYPARERRKSRGGKSSTDGEEKDGDDDDDDDDHSMEEDEETERARRASASGASDDMIVDIAEEEGPLFERRASHRQSRRTSTVRAPTLKDDGGGGEASTAASTGGLEFGVGGSASVPETGSVDRASIKGPGTESEPNDMPQIDIEDEPMPMPFSDEASDSGNKDDADKSSDEESEEESDGDASNVEEPTSDSKWHKRTANMLRLCRTVLDDRDTITYQFLAKNKNKRTVAGCFFEILQLKTWDRIDLAQDEPYGLIQIGRGPKFDDPIPSTTQ</sequence>
<dbReference type="InterPro" id="IPR039781">
    <property type="entry name" value="Rad21/Rec8-like"/>
</dbReference>
<comment type="caution">
    <text evidence="7">The sequence shown here is derived from an EMBL/GenBank/DDBJ whole genome shotgun (WGS) entry which is preliminary data.</text>
</comment>
<feature type="compositionally biased region" description="Acidic residues" evidence="4">
    <location>
        <begin position="488"/>
        <end position="511"/>
    </location>
</feature>
<keyword evidence="7" id="KW-0830">Ubiquinone</keyword>
<dbReference type="GO" id="GO:0007062">
    <property type="term" value="P:sister chromatid cohesion"/>
    <property type="evidence" value="ECO:0007669"/>
    <property type="project" value="InterPro"/>
</dbReference>
<feature type="compositionally biased region" description="Acidic residues" evidence="4">
    <location>
        <begin position="295"/>
        <end position="315"/>
    </location>
</feature>
<evidence type="ECO:0000256" key="4">
    <source>
        <dbReference type="SAM" id="MobiDB-lite"/>
    </source>
</evidence>
<comment type="subcellular location">
    <subcellularLocation>
        <location evidence="1">Nucleus</location>
    </subcellularLocation>
</comment>
<dbReference type="PANTHER" id="PTHR12585:SF69">
    <property type="entry name" value="FI11703P"/>
    <property type="match status" value="1"/>
</dbReference>
<dbReference type="InterPro" id="IPR006909">
    <property type="entry name" value="Rad21/Rec8_C_eu"/>
</dbReference>
<keyword evidence="8" id="KW-1185">Reference proteome</keyword>
<dbReference type="InParanoid" id="A0A2R5G8E3"/>
<dbReference type="GO" id="GO:0003682">
    <property type="term" value="F:chromatin binding"/>
    <property type="evidence" value="ECO:0007669"/>
    <property type="project" value="TreeGrafter"/>
</dbReference>
<evidence type="ECO:0000256" key="3">
    <source>
        <dbReference type="ARBA" id="ARBA00023242"/>
    </source>
</evidence>
<organism evidence="7 8">
    <name type="scientific">Hondaea fermentalgiana</name>
    <dbReference type="NCBI Taxonomy" id="2315210"/>
    <lineage>
        <taxon>Eukaryota</taxon>
        <taxon>Sar</taxon>
        <taxon>Stramenopiles</taxon>
        <taxon>Bigyra</taxon>
        <taxon>Labyrinthulomycetes</taxon>
        <taxon>Thraustochytrida</taxon>
        <taxon>Thraustochytriidae</taxon>
        <taxon>Hondaea</taxon>
    </lineage>
</organism>
<dbReference type="Pfam" id="PF04824">
    <property type="entry name" value="Rad21_Rec8"/>
    <property type="match status" value="1"/>
</dbReference>
<proteinExistence type="inferred from homology"/>
<dbReference type="Gene3D" id="1.10.10.580">
    <property type="entry name" value="Structural maintenance of chromosome 1. Chain E"/>
    <property type="match status" value="1"/>
</dbReference>
<dbReference type="InterPro" id="IPR006910">
    <property type="entry name" value="Rad21_Rec8_N"/>
</dbReference>